<keyword evidence="3 6" id="KW-0285">Flavoprotein</keyword>
<dbReference type="GO" id="GO:0050660">
    <property type="term" value="F:flavin adenine dinucleotide binding"/>
    <property type="evidence" value="ECO:0007669"/>
    <property type="project" value="InterPro"/>
</dbReference>
<organism evidence="10 11">
    <name type="scientific">Chitinophaga japonensis</name>
    <name type="common">Flexibacter japonensis</name>
    <dbReference type="NCBI Taxonomy" id="104662"/>
    <lineage>
        <taxon>Bacteria</taxon>
        <taxon>Pseudomonadati</taxon>
        <taxon>Bacteroidota</taxon>
        <taxon>Chitinophagia</taxon>
        <taxon>Chitinophagales</taxon>
        <taxon>Chitinophagaceae</taxon>
        <taxon>Chitinophaga</taxon>
    </lineage>
</organism>
<evidence type="ECO:0008006" key="12">
    <source>
        <dbReference type="Google" id="ProtNLM"/>
    </source>
</evidence>
<dbReference type="Gene3D" id="1.10.540.10">
    <property type="entry name" value="Acyl-CoA dehydrogenase/oxidase, N-terminal domain"/>
    <property type="match status" value="1"/>
</dbReference>
<evidence type="ECO:0000256" key="1">
    <source>
        <dbReference type="ARBA" id="ARBA00001974"/>
    </source>
</evidence>
<dbReference type="InterPro" id="IPR013786">
    <property type="entry name" value="AcylCoA_DH/ox_N"/>
</dbReference>
<evidence type="ECO:0000256" key="5">
    <source>
        <dbReference type="ARBA" id="ARBA00023002"/>
    </source>
</evidence>
<dbReference type="Gene3D" id="2.40.110.10">
    <property type="entry name" value="Butyryl-CoA Dehydrogenase, subunit A, domain 2"/>
    <property type="match status" value="1"/>
</dbReference>
<keyword evidence="5 6" id="KW-0560">Oxidoreductase</keyword>
<evidence type="ECO:0000256" key="2">
    <source>
        <dbReference type="ARBA" id="ARBA00009347"/>
    </source>
</evidence>
<dbReference type="Gene3D" id="1.20.140.10">
    <property type="entry name" value="Butyryl-CoA Dehydrogenase, subunit A, domain 3"/>
    <property type="match status" value="1"/>
</dbReference>
<dbReference type="GO" id="GO:0003995">
    <property type="term" value="F:acyl-CoA dehydrogenase activity"/>
    <property type="evidence" value="ECO:0007669"/>
    <property type="project" value="InterPro"/>
</dbReference>
<evidence type="ECO:0000256" key="3">
    <source>
        <dbReference type="ARBA" id="ARBA00022630"/>
    </source>
</evidence>
<dbReference type="InterPro" id="IPR037069">
    <property type="entry name" value="AcylCoA_DH/ox_N_sf"/>
</dbReference>
<dbReference type="PANTHER" id="PTHR43884:SF12">
    <property type="entry name" value="ISOVALERYL-COA DEHYDROGENASE, MITOCHONDRIAL-RELATED"/>
    <property type="match status" value="1"/>
</dbReference>
<gene>
    <name evidence="10" type="ORF">LX66_5443</name>
</gene>
<comment type="cofactor">
    <cofactor evidence="1 6">
        <name>FAD</name>
        <dbReference type="ChEBI" id="CHEBI:57692"/>
    </cofactor>
</comment>
<dbReference type="PIRSF" id="PIRSF016578">
    <property type="entry name" value="HsaA"/>
    <property type="match status" value="1"/>
</dbReference>
<dbReference type="Pfam" id="PF02770">
    <property type="entry name" value="Acyl-CoA_dh_M"/>
    <property type="match status" value="1"/>
</dbReference>
<evidence type="ECO:0000313" key="11">
    <source>
        <dbReference type="Proteomes" id="UP000316778"/>
    </source>
</evidence>
<dbReference type="InterPro" id="IPR006089">
    <property type="entry name" value="Acyl-CoA_DH_CS"/>
</dbReference>
<protein>
    <recommendedName>
        <fullName evidence="12">Alkylation response protein AidB-like acyl-CoA dehydrogenase</fullName>
    </recommendedName>
</protein>
<reference evidence="10 11" key="1">
    <citation type="journal article" date="2013" name="Stand. Genomic Sci.">
        <title>Genomic Encyclopedia of Type Strains, Phase I: The one thousand microbial genomes (KMG-I) project.</title>
        <authorList>
            <person name="Kyrpides N.C."/>
            <person name="Woyke T."/>
            <person name="Eisen J.A."/>
            <person name="Garrity G."/>
            <person name="Lilburn T.G."/>
            <person name="Beck B.J."/>
            <person name="Whitman W.B."/>
            <person name="Hugenholtz P."/>
            <person name="Klenk H.P."/>
        </authorList>
    </citation>
    <scope>NUCLEOTIDE SEQUENCE [LARGE SCALE GENOMIC DNA]</scope>
    <source>
        <strain evidence="10 11">DSM 13484</strain>
    </source>
</reference>
<name>A0A562SLG4_CHIJA</name>
<feature type="domain" description="Acyl-CoA dehydrogenase/oxidase C-terminal" evidence="7">
    <location>
        <begin position="230"/>
        <end position="373"/>
    </location>
</feature>
<dbReference type="InterPro" id="IPR046373">
    <property type="entry name" value="Acyl-CoA_Oxase/DH_mid-dom_sf"/>
</dbReference>
<dbReference type="EMBL" id="VLLG01000007">
    <property type="protein sequence ID" value="TWI82125.1"/>
    <property type="molecule type" value="Genomic_DNA"/>
</dbReference>
<feature type="domain" description="Acyl-CoA oxidase/dehydrogenase middle" evidence="8">
    <location>
        <begin position="123"/>
        <end position="213"/>
    </location>
</feature>
<dbReference type="InterPro" id="IPR009100">
    <property type="entry name" value="AcylCoA_DH/oxidase_NM_dom_sf"/>
</dbReference>
<evidence type="ECO:0000259" key="7">
    <source>
        <dbReference type="Pfam" id="PF00441"/>
    </source>
</evidence>
<dbReference type="InterPro" id="IPR006091">
    <property type="entry name" value="Acyl-CoA_Oxase/DH_mid-dom"/>
</dbReference>
<evidence type="ECO:0000256" key="4">
    <source>
        <dbReference type="ARBA" id="ARBA00022827"/>
    </source>
</evidence>
<evidence type="ECO:0000259" key="8">
    <source>
        <dbReference type="Pfam" id="PF02770"/>
    </source>
</evidence>
<dbReference type="InterPro" id="IPR036250">
    <property type="entry name" value="AcylCo_DH-like_C"/>
</dbReference>
<dbReference type="AlphaFoldDB" id="A0A562SLG4"/>
<dbReference type="FunFam" id="2.40.110.10:FF:000002">
    <property type="entry name" value="Acyl-CoA dehydrogenase fadE12"/>
    <property type="match status" value="1"/>
</dbReference>
<comment type="similarity">
    <text evidence="2 6">Belongs to the acyl-CoA dehydrogenase family.</text>
</comment>
<dbReference type="SUPFAM" id="SSF56645">
    <property type="entry name" value="Acyl-CoA dehydrogenase NM domain-like"/>
    <property type="match status" value="1"/>
</dbReference>
<keyword evidence="11" id="KW-1185">Reference proteome</keyword>
<comment type="caution">
    <text evidence="10">The sequence shown here is derived from an EMBL/GenBank/DDBJ whole genome shotgun (WGS) entry which is preliminary data.</text>
</comment>
<sequence>MVRIEQDIHYRQQRMAFRKFAESEITPVAEQYDREQVFPAALLEKMAAEGFLGATIPQEYGGRGWDQVTAGLMYEEIGRACSSARSLLTVHLALVAETIARWAGSAQQAYWLPLLASGKKIAAFCLTEPEAGSDARSVAATYMQQGDRFVLNGRKRWTTFGQVADVYLVFARNKEKISAFLVNRDNPGVEVTPVQGMLGTRASMIAHVTFTDCEVEADALLGREGFGFISIVNTALDNGRYSVALGSLGILKCCLQHSMEHASRRRQFGNYLKDHQLIKLKITDMIADAKATGMLCYNAALLRKEKQANALIQTSLAKYYAAAAANRAAREAVQVLGALGCSEDSAVQRCFRDAKIMEIIEGSTEMQQLLISDHGFADLASIIED</sequence>
<feature type="domain" description="Acyl-CoA dehydrogenase/oxidase N-terminal" evidence="9">
    <location>
        <begin position="11"/>
        <end position="119"/>
    </location>
</feature>
<dbReference type="PANTHER" id="PTHR43884">
    <property type="entry name" value="ACYL-COA DEHYDROGENASE"/>
    <property type="match status" value="1"/>
</dbReference>
<proteinExistence type="inferred from homology"/>
<evidence type="ECO:0000256" key="6">
    <source>
        <dbReference type="RuleBase" id="RU362125"/>
    </source>
</evidence>
<evidence type="ECO:0000313" key="10">
    <source>
        <dbReference type="EMBL" id="TWI82125.1"/>
    </source>
</evidence>
<dbReference type="OrthoDB" id="9802447at2"/>
<dbReference type="Proteomes" id="UP000316778">
    <property type="component" value="Unassembled WGS sequence"/>
</dbReference>
<dbReference type="Pfam" id="PF02771">
    <property type="entry name" value="Acyl-CoA_dh_N"/>
    <property type="match status" value="1"/>
</dbReference>
<keyword evidence="4 6" id="KW-0274">FAD</keyword>
<dbReference type="SUPFAM" id="SSF47203">
    <property type="entry name" value="Acyl-CoA dehydrogenase C-terminal domain-like"/>
    <property type="match status" value="1"/>
</dbReference>
<dbReference type="PROSITE" id="PS00072">
    <property type="entry name" value="ACYL_COA_DH_1"/>
    <property type="match status" value="1"/>
</dbReference>
<dbReference type="InterPro" id="IPR009075">
    <property type="entry name" value="AcylCo_DH/oxidase_C"/>
</dbReference>
<dbReference type="Pfam" id="PF00441">
    <property type="entry name" value="Acyl-CoA_dh_1"/>
    <property type="match status" value="1"/>
</dbReference>
<dbReference type="RefSeq" id="WP_145719309.1">
    <property type="nucleotide sequence ID" value="NZ_BAAAFY010000003.1"/>
</dbReference>
<evidence type="ECO:0000259" key="9">
    <source>
        <dbReference type="Pfam" id="PF02771"/>
    </source>
</evidence>
<accession>A0A562SLG4</accession>